<organism evidence="1 2">
    <name type="scientific">Vigna unguiculata</name>
    <name type="common">Cowpea</name>
    <dbReference type="NCBI Taxonomy" id="3917"/>
    <lineage>
        <taxon>Eukaryota</taxon>
        <taxon>Viridiplantae</taxon>
        <taxon>Streptophyta</taxon>
        <taxon>Embryophyta</taxon>
        <taxon>Tracheophyta</taxon>
        <taxon>Spermatophyta</taxon>
        <taxon>Magnoliopsida</taxon>
        <taxon>eudicotyledons</taxon>
        <taxon>Gunneridae</taxon>
        <taxon>Pentapetalae</taxon>
        <taxon>rosids</taxon>
        <taxon>fabids</taxon>
        <taxon>Fabales</taxon>
        <taxon>Fabaceae</taxon>
        <taxon>Papilionoideae</taxon>
        <taxon>50 kb inversion clade</taxon>
        <taxon>NPAAA clade</taxon>
        <taxon>indigoferoid/millettioid clade</taxon>
        <taxon>Phaseoleae</taxon>
        <taxon>Vigna</taxon>
    </lineage>
</organism>
<accession>A0A4D6N1P4</accession>
<sequence>MEMEMAMTADGAAAPTCWLRDSCRCFHGGSAVFSGVVARRGGVANKEEELVTRCKCSGGVEAAAMVVRRRERRGASRGLMRKFDIALGDQITTTLATSVLPVCSEENS</sequence>
<keyword evidence="2" id="KW-1185">Reference proteome</keyword>
<protein>
    <submittedName>
        <fullName evidence="1">Uncharacterized protein</fullName>
    </submittedName>
</protein>
<dbReference type="EMBL" id="CP039353">
    <property type="protein sequence ID" value="QCE06794.1"/>
    <property type="molecule type" value="Genomic_DNA"/>
</dbReference>
<dbReference type="AlphaFoldDB" id="A0A4D6N1P4"/>
<proteinExistence type="predicted"/>
<reference evidence="1 2" key="1">
    <citation type="submission" date="2019-04" db="EMBL/GenBank/DDBJ databases">
        <title>An improved genome assembly and genetic linkage map for asparagus bean, Vigna unguiculata ssp. sesquipedialis.</title>
        <authorList>
            <person name="Xia Q."/>
            <person name="Zhang R."/>
            <person name="Dong Y."/>
        </authorList>
    </citation>
    <scope>NUCLEOTIDE SEQUENCE [LARGE SCALE GENOMIC DNA]</scope>
    <source>
        <tissue evidence="1">Leaf</tissue>
    </source>
</reference>
<name>A0A4D6N1P4_VIGUN</name>
<gene>
    <name evidence="1" type="ORF">DEO72_LG9g1808</name>
</gene>
<evidence type="ECO:0000313" key="1">
    <source>
        <dbReference type="EMBL" id="QCE06794.1"/>
    </source>
</evidence>
<evidence type="ECO:0000313" key="2">
    <source>
        <dbReference type="Proteomes" id="UP000501690"/>
    </source>
</evidence>
<dbReference type="Proteomes" id="UP000501690">
    <property type="component" value="Linkage Group LG9"/>
</dbReference>